<dbReference type="Gene3D" id="1.25.40.10">
    <property type="entry name" value="Tetratricopeptide repeat domain"/>
    <property type="match status" value="1"/>
</dbReference>
<sequence length="351" mass="38422">MFTVSIADRDSTRLSRLFTQRLSAAVLLIAIVLMTGCSSNPQLVDSLAADPAIKGYSEIAGLAYFPQQDDQCGPASLATMLAYNQITTTLEQLRPSLYIPQKGGTLAIEMDARARQFNLIVYPLRPDMADILLELDAGHPVLVMQNLGFSWLPQWHFAVAIGYDLNAQQILLRSGPDKRYPADLSLFEKTWSRADNWARVILPPDQLPATATPLRYTAAANKLEQLGLHNPALQQAAAQAYQTALKQWPDNAAALMGLGNISYARQRYTSAADYFIRYIEKSATPAAGWNNLAYALMQTGCTQSAIESISCAVSIAPEQPAYHDSLNELSNIAAQQGSQERCSRPACIVPK</sequence>
<dbReference type="Pfam" id="PF13529">
    <property type="entry name" value="Peptidase_C39_2"/>
    <property type="match status" value="1"/>
</dbReference>
<dbReference type="EMBL" id="CP073344">
    <property type="protein sequence ID" value="UTW04206.1"/>
    <property type="molecule type" value="Genomic_DNA"/>
</dbReference>
<dbReference type="Gene3D" id="3.90.70.10">
    <property type="entry name" value="Cysteine proteinases"/>
    <property type="match status" value="1"/>
</dbReference>
<feature type="domain" description="Peptidase C39-like" evidence="1">
    <location>
        <begin position="64"/>
        <end position="171"/>
    </location>
</feature>
<accession>A0ABY5GZE5</accession>
<protein>
    <submittedName>
        <fullName evidence="2">PA2778 family cysteine peptidase</fullName>
    </submittedName>
</protein>
<dbReference type="InterPro" id="IPR039564">
    <property type="entry name" value="Peptidase_C39-like"/>
</dbReference>
<dbReference type="SMART" id="SM00028">
    <property type="entry name" value="TPR"/>
    <property type="match status" value="2"/>
</dbReference>
<dbReference type="InterPro" id="IPR019734">
    <property type="entry name" value="TPR_rpt"/>
</dbReference>
<dbReference type="NCBIfam" id="NF033920">
    <property type="entry name" value="C39_PA2778_fam"/>
    <property type="match status" value="1"/>
</dbReference>
<evidence type="ECO:0000259" key="1">
    <source>
        <dbReference type="Pfam" id="PF13529"/>
    </source>
</evidence>
<dbReference type="SUPFAM" id="SSF48452">
    <property type="entry name" value="TPR-like"/>
    <property type="match status" value="1"/>
</dbReference>
<organism evidence="2 3">
    <name type="scientific">Amphritea atlantica</name>
    <dbReference type="NCBI Taxonomy" id="355243"/>
    <lineage>
        <taxon>Bacteria</taxon>
        <taxon>Pseudomonadati</taxon>
        <taxon>Pseudomonadota</taxon>
        <taxon>Gammaproteobacteria</taxon>
        <taxon>Oceanospirillales</taxon>
        <taxon>Oceanospirillaceae</taxon>
        <taxon>Amphritea</taxon>
    </lineage>
</organism>
<dbReference type="InterPro" id="IPR039563">
    <property type="entry name" value="Peptidase_C39_single_dom"/>
</dbReference>
<gene>
    <name evidence="2" type="ORF">KDX31_04090</name>
</gene>
<evidence type="ECO:0000313" key="3">
    <source>
        <dbReference type="Proteomes" id="UP001059950"/>
    </source>
</evidence>
<keyword evidence="3" id="KW-1185">Reference proteome</keyword>
<dbReference type="Pfam" id="PF13432">
    <property type="entry name" value="TPR_16"/>
    <property type="match status" value="1"/>
</dbReference>
<dbReference type="Proteomes" id="UP001059950">
    <property type="component" value="Chromosome"/>
</dbReference>
<dbReference type="CDD" id="cd02549">
    <property type="entry name" value="Peptidase_C39A"/>
    <property type="match status" value="1"/>
</dbReference>
<evidence type="ECO:0000313" key="2">
    <source>
        <dbReference type="EMBL" id="UTW04206.1"/>
    </source>
</evidence>
<name>A0ABY5GZE5_9GAMM</name>
<reference evidence="2" key="1">
    <citation type="submission" date="2021-04" db="EMBL/GenBank/DDBJ databases">
        <title>Oceanospirillales bacteria with DddD are important DMSP degraders in coastal seawater.</title>
        <authorList>
            <person name="Liu J."/>
        </authorList>
    </citation>
    <scope>NUCLEOTIDE SEQUENCE</scope>
    <source>
        <strain evidence="2">GY6</strain>
    </source>
</reference>
<proteinExistence type="predicted"/>
<dbReference type="InterPro" id="IPR011990">
    <property type="entry name" value="TPR-like_helical_dom_sf"/>
</dbReference>